<evidence type="ECO:0000256" key="6">
    <source>
        <dbReference type="SAM" id="Phobius"/>
    </source>
</evidence>
<dbReference type="PANTHER" id="PTHR10165">
    <property type="entry name" value="LIPID PHOSPHATE PHOSPHATASE"/>
    <property type="match status" value="1"/>
</dbReference>
<dbReference type="Pfam" id="PF01569">
    <property type="entry name" value="PAP2"/>
    <property type="match status" value="1"/>
</dbReference>
<dbReference type="SUPFAM" id="SSF48317">
    <property type="entry name" value="Acid phosphatase/Vanadium-dependent haloperoxidase"/>
    <property type="match status" value="1"/>
</dbReference>
<dbReference type="PANTHER" id="PTHR10165:SF35">
    <property type="entry name" value="RE23632P"/>
    <property type="match status" value="1"/>
</dbReference>
<dbReference type="InterPro" id="IPR036938">
    <property type="entry name" value="PAP2/HPO_sf"/>
</dbReference>
<evidence type="ECO:0000256" key="1">
    <source>
        <dbReference type="ARBA" id="ARBA00004141"/>
    </source>
</evidence>
<evidence type="ECO:0000259" key="7">
    <source>
        <dbReference type="Pfam" id="PF01569"/>
    </source>
</evidence>
<gene>
    <name evidence="8" type="ORF">METZ01_LOCUS243948</name>
</gene>
<proteinExistence type="inferred from homology"/>
<organism evidence="8">
    <name type="scientific">marine metagenome</name>
    <dbReference type="NCBI Taxonomy" id="408172"/>
    <lineage>
        <taxon>unclassified sequences</taxon>
        <taxon>metagenomes</taxon>
        <taxon>ecological metagenomes</taxon>
    </lineage>
</organism>
<dbReference type="InterPro" id="IPR043216">
    <property type="entry name" value="PAP-like"/>
</dbReference>
<keyword evidence="5 6" id="KW-0472">Membrane</keyword>
<sequence>MICFKNTWYMTSLLDWVIILIIAISLIFIVLLEEWIPHHNTCLPGYDVDSEGNFICGENRNPLWQNPFVKLSVTSFDATLIGLAPFFVLFLFNLLVWNIPFFKNKLIPPKVKSNLYINTSLLLWCDVMVRCILFIAGMTTLFTHILKFVTGLPRPNAYALVDTNRPQERYSFVSGHTAIAYTYTWLFGILSSKSINYCISKNMILPNQERPQEVEYFNGNYWFLLPLWQKLSYVPSLCYMLAWAPVCGATYVGVSRIIEYWHSDVDCVAGALVGIFCAYFFGYLRYYNEIYGVRTYYSCPEIITNIV</sequence>
<feature type="transmembrane region" description="Helical" evidence="6">
    <location>
        <begin position="121"/>
        <end position="146"/>
    </location>
</feature>
<reference evidence="8" key="1">
    <citation type="submission" date="2018-05" db="EMBL/GenBank/DDBJ databases">
        <authorList>
            <person name="Lanie J.A."/>
            <person name="Ng W.-L."/>
            <person name="Kazmierczak K.M."/>
            <person name="Andrzejewski T.M."/>
            <person name="Davidsen T.M."/>
            <person name="Wayne K.J."/>
            <person name="Tettelin H."/>
            <person name="Glass J.I."/>
            <person name="Rusch D."/>
            <person name="Podicherti R."/>
            <person name="Tsui H.-C.T."/>
            <person name="Winkler M.E."/>
        </authorList>
    </citation>
    <scope>NUCLEOTIDE SEQUENCE</scope>
</reference>
<accession>A0A382HUN1</accession>
<feature type="transmembrane region" description="Helical" evidence="6">
    <location>
        <begin position="12"/>
        <end position="31"/>
    </location>
</feature>
<keyword evidence="3 6" id="KW-0812">Transmembrane</keyword>
<dbReference type="AlphaFoldDB" id="A0A382HUN1"/>
<comment type="subcellular location">
    <subcellularLocation>
        <location evidence="1">Membrane</location>
        <topology evidence="1">Multi-pass membrane protein</topology>
    </subcellularLocation>
</comment>
<evidence type="ECO:0000313" key="8">
    <source>
        <dbReference type="EMBL" id="SVB91094.1"/>
    </source>
</evidence>
<dbReference type="GO" id="GO:0016020">
    <property type="term" value="C:membrane"/>
    <property type="evidence" value="ECO:0007669"/>
    <property type="project" value="UniProtKB-SubCell"/>
</dbReference>
<dbReference type="InterPro" id="IPR000326">
    <property type="entry name" value="PAP2/HPO"/>
</dbReference>
<feature type="domain" description="Phosphatidic acid phosphatase type 2/haloperoxidase" evidence="7">
    <location>
        <begin position="131"/>
        <end position="288"/>
    </location>
</feature>
<feature type="transmembrane region" description="Helical" evidence="6">
    <location>
        <begin position="233"/>
        <end position="253"/>
    </location>
</feature>
<dbReference type="GO" id="GO:0008195">
    <property type="term" value="F:phosphatidate phosphatase activity"/>
    <property type="evidence" value="ECO:0007669"/>
    <property type="project" value="TreeGrafter"/>
</dbReference>
<dbReference type="EMBL" id="UINC01063445">
    <property type="protein sequence ID" value="SVB91094.1"/>
    <property type="molecule type" value="Genomic_DNA"/>
</dbReference>
<comment type="similarity">
    <text evidence="2">Belongs to the PA-phosphatase related phosphoesterase family.</text>
</comment>
<dbReference type="Gene3D" id="1.20.144.10">
    <property type="entry name" value="Phosphatidic acid phosphatase type 2/haloperoxidase"/>
    <property type="match status" value="1"/>
</dbReference>
<evidence type="ECO:0000256" key="3">
    <source>
        <dbReference type="ARBA" id="ARBA00022692"/>
    </source>
</evidence>
<evidence type="ECO:0000256" key="2">
    <source>
        <dbReference type="ARBA" id="ARBA00008816"/>
    </source>
</evidence>
<evidence type="ECO:0000256" key="4">
    <source>
        <dbReference type="ARBA" id="ARBA00022989"/>
    </source>
</evidence>
<protein>
    <recommendedName>
        <fullName evidence="7">Phosphatidic acid phosphatase type 2/haloperoxidase domain-containing protein</fullName>
    </recommendedName>
</protein>
<feature type="transmembrane region" description="Helical" evidence="6">
    <location>
        <begin position="78"/>
        <end position="100"/>
    </location>
</feature>
<evidence type="ECO:0000256" key="5">
    <source>
        <dbReference type="ARBA" id="ARBA00023136"/>
    </source>
</evidence>
<dbReference type="GO" id="GO:0046839">
    <property type="term" value="P:phospholipid dephosphorylation"/>
    <property type="evidence" value="ECO:0007669"/>
    <property type="project" value="TreeGrafter"/>
</dbReference>
<name>A0A382HUN1_9ZZZZ</name>
<feature type="transmembrane region" description="Helical" evidence="6">
    <location>
        <begin position="265"/>
        <end position="284"/>
    </location>
</feature>
<dbReference type="GO" id="GO:0006644">
    <property type="term" value="P:phospholipid metabolic process"/>
    <property type="evidence" value="ECO:0007669"/>
    <property type="project" value="InterPro"/>
</dbReference>
<keyword evidence="4 6" id="KW-1133">Transmembrane helix</keyword>